<proteinExistence type="predicted"/>
<feature type="compositionally biased region" description="Polar residues" evidence="1">
    <location>
        <begin position="267"/>
        <end position="278"/>
    </location>
</feature>
<name>A0A433QH34_9FUNG</name>
<dbReference type="InterPro" id="IPR001245">
    <property type="entry name" value="Ser-Thr/Tyr_kinase_cat_dom"/>
</dbReference>
<protein>
    <submittedName>
        <fullName evidence="3">Kinase-like domain-containing protein</fullName>
    </submittedName>
</protein>
<dbReference type="AlphaFoldDB" id="A0A433QH34"/>
<dbReference type="GO" id="GO:0004674">
    <property type="term" value="F:protein serine/threonine kinase activity"/>
    <property type="evidence" value="ECO:0007669"/>
    <property type="project" value="TreeGrafter"/>
</dbReference>
<feature type="compositionally biased region" description="Basic and acidic residues" evidence="1">
    <location>
        <begin position="281"/>
        <end position="295"/>
    </location>
</feature>
<dbReference type="InterPro" id="IPR011009">
    <property type="entry name" value="Kinase-like_dom_sf"/>
</dbReference>
<dbReference type="Pfam" id="PF07714">
    <property type="entry name" value="PK_Tyr_Ser-Thr"/>
    <property type="match status" value="1"/>
</dbReference>
<feature type="compositionally biased region" description="Basic and acidic residues" evidence="1">
    <location>
        <begin position="312"/>
        <end position="326"/>
    </location>
</feature>
<dbReference type="InterPro" id="IPR000719">
    <property type="entry name" value="Prot_kinase_dom"/>
</dbReference>
<accession>A0A433QH34</accession>
<keyword evidence="4" id="KW-1185">Reference proteome</keyword>
<dbReference type="SUPFAM" id="SSF56112">
    <property type="entry name" value="Protein kinase-like (PK-like)"/>
    <property type="match status" value="1"/>
</dbReference>
<gene>
    <name evidence="3" type="ORF">BC938DRAFT_481055</name>
</gene>
<feature type="domain" description="Protein kinase" evidence="2">
    <location>
        <begin position="1"/>
        <end position="170"/>
    </location>
</feature>
<keyword evidence="3" id="KW-0418">Kinase</keyword>
<feature type="compositionally biased region" description="Polar residues" evidence="1">
    <location>
        <begin position="331"/>
        <end position="341"/>
    </location>
</feature>
<dbReference type="EMBL" id="RBNJ01005637">
    <property type="protein sequence ID" value="RUS29103.1"/>
    <property type="molecule type" value="Genomic_DNA"/>
</dbReference>
<dbReference type="PANTHER" id="PTHR44329">
    <property type="entry name" value="SERINE/THREONINE-PROTEIN KINASE TNNI3K-RELATED"/>
    <property type="match status" value="1"/>
</dbReference>
<dbReference type="InterPro" id="IPR051681">
    <property type="entry name" value="Ser/Thr_Kinases-Pseudokinases"/>
</dbReference>
<dbReference type="Proteomes" id="UP000274822">
    <property type="component" value="Unassembled WGS sequence"/>
</dbReference>
<evidence type="ECO:0000313" key="4">
    <source>
        <dbReference type="Proteomes" id="UP000274822"/>
    </source>
</evidence>
<reference evidence="3 4" key="1">
    <citation type="journal article" date="2018" name="New Phytol.">
        <title>Phylogenomics of Endogonaceae and evolution of mycorrhizas within Mucoromycota.</title>
        <authorList>
            <person name="Chang Y."/>
            <person name="Desiro A."/>
            <person name="Na H."/>
            <person name="Sandor L."/>
            <person name="Lipzen A."/>
            <person name="Clum A."/>
            <person name="Barry K."/>
            <person name="Grigoriev I.V."/>
            <person name="Martin F.M."/>
            <person name="Stajich J.E."/>
            <person name="Smith M.E."/>
            <person name="Bonito G."/>
            <person name="Spatafora J.W."/>
        </authorList>
    </citation>
    <scope>NUCLEOTIDE SEQUENCE [LARGE SCALE GENOMIC DNA]</scope>
    <source>
        <strain evidence="3 4">AD002</strain>
    </source>
</reference>
<evidence type="ECO:0000256" key="1">
    <source>
        <dbReference type="SAM" id="MobiDB-lite"/>
    </source>
</evidence>
<feature type="region of interest" description="Disordered" evidence="1">
    <location>
        <begin position="264"/>
        <end position="363"/>
    </location>
</feature>
<organism evidence="3 4">
    <name type="scientific">Jimgerdemannia flammicorona</name>
    <dbReference type="NCBI Taxonomy" id="994334"/>
    <lineage>
        <taxon>Eukaryota</taxon>
        <taxon>Fungi</taxon>
        <taxon>Fungi incertae sedis</taxon>
        <taxon>Mucoromycota</taxon>
        <taxon>Mucoromycotina</taxon>
        <taxon>Endogonomycetes</taxon>
        <taxon>Endogonales</taxon>
        <taxon>Endogonaceae</taxon>
        <taxon>Jimgerdemannia</taxon>
    </lineage>
</organism>
<evidence type="ECO:0000313" key="3">
    <source>
        <dbReference type="EMBL" id="RUS29103.1"/>
    </source>
</evidence>
<comment type="caution">
    <text evidence="3">The sequence shown here is derived from an EMBL/GenBank/DDBJ whole genome shotgun (WGS) entry which is preliminary data.</text>
</comment>
<dbReference type="PROSITE" id="PS50011">
    <property type="entry name" value="PROTEIN_KINASE_DOM"/>
    <property type="match status" value="1"/>
</dbReference>
<dbReference type="Gene3D" id="1.10.510.10">
    <property type="entry name" value="Transferase(Phosphotransferase) domain 1"/>
    <property type="match status" value="1"/>
</dbReference>
<feature type="compositionally biased region" description="Basic and acidic residues" evidence="1">
    <location>
        <begin position="342"/>
        <end position="363"/>
    </location>
</feature>
<sequence length="363" mass="41078">MELAILGTLDKRKFEYDNWWQFAEMAYSLAVCLVRLHNEGLIHGNLHPGNIALTADITRPRLIDLEQSQAVEEVYRSSSHLPHPEYTPPEVREDYPSLTQASDVYTFAMILWQAIVGKAPTDDIISAFRDGDYPLPGPKAFFDILKDCWSSNPDDRPNSLEVCKLLREWRDQLAATLPKLWVFTKWKNILFTRLNKETKEYIKKTANEASSSRSSFDYPASCITVGSVVTLEESQEFAQESSQNILDEQAVQDLQVVEVDVPPSDINADQSEMTQSSGEPEGQRTQEPHATEKPLDVVVHQSEMTQSNGESEDQHPAQESHAKETPFDIVTDQSEMTPSSDESGRFHFTAESRDMDDVSHLLK</sequence>
<dbReference type="GO" id="GO:0005524">
    <property type="term" value="F:ATP binding"/>
    <property type="evidence" value="ECO:0007669"/>
    <property type="project" value="InterPro"/>
</dbReference>
<keyword evidence="3" id="KW-0808">Transferase</keyword>
<evidence type="ECO:0000259" key="2">
    <source>
        <dbReference type="PROSITE" id="PS50011"/>
    </source>
</evidence>